<reference evidence="10" key="2">
    <citation type="submission" date="2016-04" db="EMBL/GenBank/DDBJ databases">
        <title>Complete Genome and Plasmid Sequences for Rhodococcus fascians D188 and Draft Sequences for Rhodococcus spp. Isolates PBTS 1 and PBTS 2.</title>
        <authorList>
            <person name="Stamer R."/>
            <person name="Vereecke D."/>
            <person name="Zhang Y."/>
            <person name="Schilkey F."/>
            <person name="Devitt N."/>
            <person name="Randall J."/>
        </authorList>
    </citation>
    <scope>NUCLEOTIDE SEQUENCE [LARGE SCALE GENOMIC DNA]</scope>
    <source>
        <strain evidence="10">PBTS2</strain>
    </source>
</reference>
<dbReference type="OrthoDB" id="8988363at2"/>
<evidence type="ECO:0000313" key="9">
    <source>
        <dbReference type="EMBL" id="AMY24441.1"/>
    </source>
</evidence>
<proteinExistence type="predicted"/>
<dbReference type="InterPro" id="IPR013525">
    <property type="entry name" value="ABC2_TM"/>
</dbReference>
<dbReference type="InterPro" id="IPR000412">
    <property type="entry name" value="ABC_2_transport"/>
</dbReference>
<sequence>MTATTRGVSNTRAVTAPRTTTGSTTQQPKRRSRTRPSGFVQWQALTGRALWTMLTQGELLIAVIAPLIFTIGFYLPLKFVMGLQGIDYAQFLMPIIVLQAMAFTAISAAQRASTEAMSGLNSRLKTMPVVRGVPLVSRISSGVVRSLVSLVSALGFGYVIGFRFSAGFGQALLFCALAMLISTTLSIGADAIGTLSKSPEATSQVLTLPQLILGMASCGFVPESGFPELIRPFVRNQPISQFSFAMRDMAEGGVSFQVLWPSLAWVAGLLLFFVPLAIWASSRPE</sequence>
<evidence type="ECO:0000313" key="10">
    <source>
        <dbReference type="Proteomes" id="UP000076038"/>
    </source>
</evidence>
<gene>
    <name evidence="9" type="primary">drrB_5</name>
    <name evidence="9" type="ORF">A3Q41_03150</name>
</gene>
<dbReference type="PATRIC" id="fig|1653479.3.peg.3190"/>
<feature type="transmembrane region" description="Helical" evidence="7">
    <location>
        <begin position="59"/>
        <end position="77"/>
    </location>
</feature>
<dbReference type="RefSeq" id="WP_032365639.1">
    <property type="nucleotide sequence ID" value="NZ_CAKKLU010000012.1"/>
</dbReference>
<dbReference type="GO" id="GO:0046677">
    <property type="term" value="P:response to antibiotic"/>
    <property type="evidence" value="ECO:0007669"/>
    <property type="project" value="UniProtKB-KW"/>
</dbReference>
<evidence type="ECO:0000256" key="1">
    <source>
        <dbReference type="ARBA" id="ARBA00004141"/>
    </source>
</evidence>
<dbReference type="GO" id="GO:0043190">
    <property type="term" value="C:ATP-binding cassette (ABC) transporter complex"/>
    <property type="evidence" value="ECO:0007669"/>
    <property type="project" value="InterPro"/>
</dbReference>
<dbReference type="Proteomes" id="UP000076038">
    <property type="component" value="Chromosome"/>
</dbReference>
<evidence type="ECO:0000256" key="4">
    <source>
        <dbReference type="ARBA" id="ARBA00023136"/>
    </source>
</evidence>
<dbReference type="GO" id="GO:0140359">
    <property type="term" value="F:ABC-type transporter activity"/>
    <property type="evidence" value="ECO:0007669"/>
    <property type="project" value="InterPro"/>
</dbReference>
<dbReference type="Pfam" id="PF12698">
    <property type="entry name" value="ABC2_membrane_3"/>
    <property type="match status" value="1"/>
</dbReference>
<keyword evidence="5" id="KW-0046">Antibiotic resistance</keyword>
<keyword evidence="2 7" id="KW-0812">Transmembrane</keyword>
<evidence type="ECO:0000256" key="6">
    <source>
        <dbReference type="SAM" id="MobiDB-lite"/>
    </source>
</evidence>
<evidence type="ECO:0000256" key="7">
    <source>
        <dbReference type="SAM" id="Phobius"/>
    </source>
</evidence>
<evidence type="ECO:0000259" key="8">
    <source>
        <dbReference type="PROSITE" id="PS51012"/>
    </source>
</evidence>
<evidence type="ECO:0000256" key="5">
    <source>
        <dbReference type="ARBA" id="ARBA00023251"/>
    </source>
</evidence>
<dbReference type="GeneID" id="93553308"/>
<feature type="compositionally biased region" description="Polar residues" evidence="6">
    <location>
        <begin position="1"/>
        <end position="27"/>
    </location>
</feature>
<dbReference type="AlphaFoldDB" id="A0A143QNA4"/>
<dbReference type="PROSITE" id="PS51012">
    <property type="entry name" value="ABC_TM2"/>
    <property type="match status" value="1"/>
</dbReference>
<evidence type="ECO:0000256" key="2">
    <source>
        <dbReference type="ARBA" id="ARBA00022692"/>
    </source>
</evidence>
<keyword evidence="3 7" id="KW-1133">Transmembrane helix</keyword>
<protein>
    <submittedName>
        <fullName evidence="9">Doxorubicin resistance ABC transporter permease protein DrrB</fullName>
    </submittedName>
</protein>
<feature type="transmembrane region" description="Helical" evidence="7">
    <location>
        <begin position="147"/>
        <end position="165"/>
    </location>
</feature>
<reference evidence="9 10" key="1">
    <citation type="journal article" date="2016" name="Genome Announc.">
        <title>Complete Genome and Plasmid Sequences for Rhodococcus fascians D188 and Draft Sequences for Rhodococcus Isolates PBTS 1 and PBTS 2.</title>
        <authorList>
            <person name="Stamler R.A."/>
            <person name="Vereecke D."/>
            <person name="Zhang Y."/>
            <person name="Schilkey F."/>
            <person name="Devitt N."/>
            <person name="Randall J.J."/>
        </authorList>
    </citation>
    <scope>NUCLEOTIDE SEQUENCE [LARGE SCALE GENOMIC DNA]</scope>
    <source>
        <strain evidence="9 10">PBTS2</strain>
    </source>
</reference>
<accession>A0A143QNA4</accession>
<feature type="transmembrane region" description="Helical" evidence="7">
    <location>
        <begin position="258"/>
        <end position="280"/>
    </location>
</feature>
<feature type="domain" description="ABC transmembrane type-2" evidence="8">
    <location>
        <begin position="57"/>
        <end position="284"/>
    </location>
</feature>
<dbReference type="PANTHER" id="PTHR43229:SF2">
    <property type="entry name" value="NODULATION PROTEIN J"/>
    <property type="match status" value="1"/>
</dbReference>
<dbReference type="KEGG" id="rhs:A3Q41_03150"/>
<comment type="subcellular location">
    <subcellularLocation>
        <location evidence="1">Membrane</location>
        <topology evidence="1">Multi-pass membrane protein</topology>
    </subcellularLocation>
</comment>
<name>A0A143QNA4_RHOFA</name>
<dbReference type="PIRSF" id="PIRSF006648">
    <property type="entry name" value="DrrB"/>
    <property type="match status" value="1"/>
</dbReference>
<dbReference type="InterPro" id="IPR051784">
    <property type="entry name" value="Nod_factor_ABC_transporter"/>
</dbReference>
<accession>A0A260UI57</accession>
<keyword evidence="4 7" id="KW-0472">Membrane</keyword>
<dbReference type="PANTHER" id="PTHR43229">
    <property type="entry name" value="NODULATION PROTEIN J"/>
    <property type="match status" value="1"/>
</dbReference>
<feature type="transmembrane region" description="Helical" evidence="7">
    <location>
        <begin position="89"/>
        <end position="109"/>
    </location>
</feature>
<dbReference type="InterPro" id="IPR047817">
    <property type="entry name" value="ABC2_TM_bact-type"/>
</dbReference>
<dbReference type="EMBL" id="CP015220">
    <property type="protein sequence ID" value="AMY24441.1"/>
    <property type="molecule type" value="Genomic_DNA"/>
</dbReference>
<feature type="transmembrane region" description="Helical" evidence="7">
    <location>
        <begin position="171"/>
        <end position="193"/>
    </location>
</feature>
<feature type="region of interest" description="Disordered" evidence="6">
    <location>
        <begin position="1"/>
        <end position="37"/>
    </location>
</feature>
<organism evidence="9 10">
    <name type="scientific">Rhodococcoides fascians</name>
    <name type="common">Rhodococcus fascians</name>
    <dbReference type="NCBI Taxonomy" id="1828"/>
    <lineage>
        <taxon>Bacteria</taxon>
        <taxon>Bacillati</taxon>
        <taxon>Actinomycetota</taxon>
        <taxon>Actinomycetes</taxon>
        <taxon>Mycobacteriales</taxon>
        <taxon>Nocardiaceae</taxon>
        <taxon>Rhodococcoides</taxon>
    </lineage>
</organism>
<evidence type="ECO:0000256" key="3">
    <source>
        <dbReference type="ARBA" id="ARBA00022989"/>
    </source>
</evidence>
<keyword evidence="10" id="KW-1185">Reference proteome</keyword>